<dbReference type="RefSeq" id="WP_114884868.1">
    <property type="nucleotide sequence ID" value="NZ_CP029608.1"/>
</dbReference>
<dbReference type="EMBL" id="CP029608">
    <property type="protein sequence ID" value="AXI62924.1"/>
    <property type="molecule type" value="Genomic_DNA"/>
</dbReference>
<dbReference type="Proteomes" id="UP000253720">
    <property type="component" value="Chromosome"/>
</dbReference>
<dbReference type="AlphaFoldDB" id="A0A345RUF8"/>
<keyword evidence="2" id="KW-1185">Reference proteome</keyword>
<evidence type="ECO:0000313" key="1">
    <source>
        <dbReference type="EMBL" id="AXI62924.1"/>
    </source>
</evidence>
<protein>
    <submittedName>
        <fullName evidence="1">Uncharacterized protein</fullName>
    </submittedName>
</protein>
<reference evidence="1 2" key="1">
    <citation type="submission" date="2018-05" db="EMBL/GenBank/DDBJ databases">
        <title>Complete genome sequence of Pseudomonas kribbensis 46-2(T).</title>
        <authorList>
            <person name="Jeong H."/>
            <person name="Lee S.-G."/>
            <person name="Rha E."/>
            <person name="Kim H."/>
        </authorList>
    </citation>
    <scope>NUCLEOTIDE SEQUENCE [LARGE SCALE GENOMIC DNA]</scope>
    <source>
        <strain evidence="1 2">46-2</strain>
    </source>
</reference>
<name>A0A345RUF8_9PSED</name>
<gene>
    <name evidence="1" type="ORF">DLD99_21400</name>
</gene>
<dbReference type="KEGG" id="pke:DLD99_21400"/>
<organism evidence="1 2">
    <name type="scientific">Pseudomonas kribbensis</name>
    <dbReference type="NCBI Taxonomy" id="1628086"/>
    <lineage>
        <taxon>Bacteria</taxon>
        <taxon>Pseudomonadati</taxon>
        <taxon>Pseudomonadota</taxon>
        <taxon>Gammaproteobacteria</taxon>
        <taxon>Pseudomonadales</taxon>
        <taxon>Pseudomonadaceae</taxon>
        <taxon>Pseudomonas</taxon>
    </lineage>
</organism>
<evidence type="ECO:0000313" key="2">
    <source>
        <dbReference type="Proteomes" id="UP000253720"/>
    </source>
</evidence>
<proteinExistence type="predicted"/>
<sequence>MANRSKKVVLSTRIAPHLKDGLELFARVKNMKIVEAIEELIDVALESYHIESPLRDMDGKRGKVPVSTLISWLWSEDPIIYKLRLAYLGHQYVDEETFIIAAQVMGDRFSGDFDLFEYTRKAASHRRPPEARGIDIDRVRLEWNSLTSYAKFVVSNKPLVVDYDDFVIMLGKSKKLN</sequence>
<accession>A0A345RUF8</accession>